<feature type="chain" id="PRO_5011112538" evidence="2">
    <location>
        <begin position="17"/>
        <end position="71"/>
    </location>
</feature>
<gene>
    <name evidence="3" type="ORF">KGM_201411</name>
</gene>
<comment type="caution">
    <text evidence="3">The sequence shown here is derived from an EMBL/GenBank/DDBJ whole genome shotgun (WGS) entry which is preliminary data.</text>
</comment>
<dbReference type="EMBL" id="AGBW02010715">
    <property type="protein sequence ID" value="OWR47985.1"/>
    <property type="molecule type" value="Genomic_DNA"/>
</dbReference>
<keyword evidence="2" id="KW-0732">Signal</keyword>
<feature type="compositionally biased region" description="Polar residues" evidence="1">
    <location>
        <begin position="50"/>
        <end position="62"/>
    </location>
</feature>
<dbReference type="Proteomes" id="UP000007151">
    <property type="component" value="Unassembled WGS sequence"/>
</dbReference>
<keyword evidence="4" id="KW-1185">Reference proteome</keyword>
<dbReference type="AlphaFoldDB" id="A0A212F2L4"/>
<evidence type="ECO:0000313" key="3">
    <source>
        <dbReference type="EMBL" id="OWR47985.1"/>
    </source>
</evidence>
<sequence length="71" mass="7804">MRVIIILALCIVLTLAAPQSKLEFANNDNNGKQFIEEVVVESVLHVKSPTATRQGRTSTDLQTGARVQLKQ</sequence>
<dbReference type="KEGG" id="dpl:KGM_201411"/>
<evidence type="ECO:0000256" key="1">
    <source>
        <dbReference type="SAM" id="MobiDB-lite"/>
    </source>
</evidence>
<evidence type="ECO:0000313" key="4">
    <source>
        <dbReference type="Proteomes" id="UP000007151"/>
    </source>
</evidence>
<protein>
    <submittedName>
        <fullName evidence="3">Uncharacterized protein</fullName>
    </submittedName>
</protein>
<reference evidence="3 4" key="1">
    <citation type="journal article" date="2011" name="Cell">
        <title>The monarch butterfly genome yields insights into long-distance migration.</title>
        <authorList>
            <person name="Zhan S."/>
            <person name="Merlin C."/>
            <person name="Boore J.L."/>
            <person name="Reppert S.M."/>
        </authorList>
    </citation>
    <scope>NUCLEOTIDE SEQUENCE [LARGE SCALE GENOMIC DNA]</scope>
    <source>
        <strain evidence="3">F-2</strain>
    </source>
</reference>
<organism evidence="3 4">
    <name type="scientific">Danaus plexippus plexippus</name>
    <dbReference type="NCBI Taxonomy" id="278856"/>
    <lineage>
        <taxon>Eukaryota</taxon>
        <taxon>Metazoa</taxon>
        <taxon>Ecdysozoa</taxon>
        <taxon>Arthropoda</taxon>
        <taxon>Hexapoda</taxon>
        <taxon>Insecta</taxon>
        <taxon>Pterygota</taxon>
        <taxon>Neoptera</taxon>
        <taxon>Endopterygota</taxon>
        <taxon>Lepidoptera</taxon>
        <taxon>Glossata</taxon>
        <taxon>Ditrysia</taxon>
        <taxon>Papilionoidea</taxon>
        <taxon>Nymphalidae</taxon>
        <taxon>Danainae</taxon>
        <taxon>Danaini</taxon>
        <taxon>Danaina</taxon>
        <taxon>Danaus</taxon>
        <taxon>Danaus</taxon>
    </lineage>
</organism>
<dbReference type="InParanoid" id="A0A212F2L4"/>
<proteinExistence type="predicted"/>
<feature type="region of interest" description="Disordered" evidence="1">
    <location>
        <begin position="50"/>
        <end position="71"/>
    </location>
</feature>
<feature type="signal peptide" evidence="2">
    <location>
        <begin position="1"/>
        <end position="16"/>
    </location>
</feature>
<name>A0A212F2L4_DANPL</name>
<accession>A0A212F2L4</accession>
<evidence type="ECO:0000256" key="2">
    <source>
        <dbReference type="SAM" id="SignalP"/>
    </source>
</evidence>